<dbReference type="EMBL" id="PDUD01000025">
    <property type="protein sequence ID" value="PHN04472.1"/>
    <property type="molecule type" value="Genomic_DNA"/>
</dbReference>
<name>A0A2D0N7H5_FLAN2</name>
<dbReference type="PROSITE" id="PS51257">
    <property type="entry name" value="PROKAR_LIPOPROTEIN"/>
    <property type="match status" value="1"/>
</dbReference>
<evidence type="ECO:0000313" key="4">
    <source>
        <dbReference type="Proteomes" id="UP000223913"/>
    </source>
</evidence>
<evidence type="ECO:0000256" key="1">
    <source>
        <dbReference type="SAM" id="SignalP"/>
    </source>
</evidence>
<keyword evidence="4" id="KW-1185">Reference proteome</keyword>
<dbReference type="Gene3D" id="3.40.250.10">
    <property type="entry name" value="Rhodanese-like domain"/>
    <property type="match status" value="1"/>
</dbReference>
<comment type="caution">
    <text evidence="3">The sequence shown here is derived from an EMBL/GenBank/DDBJ whole genome shotgun (WGS) entry which is preliminary data.</text>
</comment>
<evidence type="ECO:0000313" key="3">
    <source>
        <dbReference type="EMBL" id="PHN04472.1"/>
    </source>
</evidence>
<dbReference type="RefSeq" id="WP_099152045.1">
    <property type="nucleotide sequence ID" value="NZ_PDUD01000025.1"/>
</dbReference>
<proteinExistence type="predicted"/>
<dbReference type="Pfam" id="PF00581">
    <property type="entry name" value="Rhodanese"/>
    <property type="match status" value="1"/>
</dbReference>
<gene>
    <name evidence="3" type="ORF">CRP01_20910</name>
</gene>
<dbReference type="PANTHER" id="PTHR43031">
    <property type="entry name" value="FAD-DEPENDENT OXIDOREDUCTASE"/>
    <property type="match status" value="1"/>
</dbReference>
<feature type="signal peptide" evidence="1">
    <location>
        <begin position="1"/>
        <end position="24"/>
    </location>
</feature>
<dbReference type="Proteomes" id="UP000223913">
    <property type="component" value="Unassembled WGS sequence"/>
</dbReference>
<dbReference type="CDD" id="cd00158">
    <property type="entry name" value="RHOD"/>
    <property type="match status" value="1"/>
</dbReference>
<dbReference type="SMART" id="SM00450">
    <property type="entry name" value="RHOD"/>
    <property type="match status" value="1"/>
</dbReference>
<evidence type="ECO:0000259" key="2">
    <source>
        <dbReference type="PROSITE" id="PS50206"/>
    </source>
</evidence>
<feature type="domain" description="Rhodanese" evidence="2">
    <location>
        <begin position="57"/>
        <end position="139"/>
    </location>
</feature>
<sequence length="140" mass="15234">MRRSIILGFLFCLALTAISCGDNAGADQTSDSEKTTADAPRAPFENISVAEFQQKMSADNTVVLDVRTPGEVEAGVIDGALTIDISDPDFQKKIGELDKDKTYLVYCQSGGRSARACEMMSDMGFESLFNLEDGYMAWPK</sequence>
<reference evidence="3 4" key="1">
    <citation type="submission" date="2017-10" db="EMBL/GenBank/DDBJ databases">
        <title>The draft genome sequence of Lewinella nigricans NBRC 102662.</title>
        <authorList>
            <person name="Wang K."/>
        </authorList>
    </citation>
    <scope>NUCLEOTIDE SEQUENCE [LARGE SCALE GENOMIC DNA]</scope>
    <source>
        <strain evidence="3 4">NBRC 102662</strain>
    </source>
</reference>
<keyword evidence="1" id="KW-0732">Signal</keyword>
<protein>
    <recommendedName>
        <fullName evidence="2">Rhodanese domain-containing protein</fullName>
    </recommendedName>
</protein>
<dbReference type="PROSITE" id="PS50206">
    <property type="entry name" value="RHODANESE_3"/>
    <property type="match status" value="1"/>
</dbReference>
<dbReference type="InterPro" id="IPR050229">
    <property type="entry name" value="GlpE_sulfurtransferase"/>
</dbReference>
<dbReference type="InterPro" id="IPR036873">
    <property type="entry name" value="Rhodanese-like_dom_sf"/>
</dbReference>
<dbReference type="InterPro" id="IPR001763">
    <property type="entry name" value="Rhodanese-like_dom"/>
</dbReference>
<organism evidence="3 4">
    <name type="scientific">Flavilitoribacter nigricans (strain ATCC 23147 / DSM 23189 / NBRC 102662 / NCIMB 1420 / SS-2)</name>
    <name type="common">Lewinella nigricans</name>
    <dbReference type="NCBI Taxonomy" id="1122177"/>
    <lineage>
        <taxon>Bacteria</taxon>
        <taxon>Pseudomonadati</taxon>
        <taxon>Bacteroidota</taxon>
        <taxon>Saprospiria</taxon>
        <taxon>Saprospirales</taxon>
        <taxon>Lewinellaceae</taxon>
        <taxon>Flavilitoribacter</taxon>
    </lineage>
</organism>
<dbReference type="AlphaFoldDB" id="A0A2D0N7H5"/>
<dbReference type="PANTHER" id="PTHR43031:SF17">
    <property type="entry name" value="SULFURTRANSFERASE YTWF-RELATED"/>
    <property type="match status" value="1"/>
</dbReference>
<accession>A0A2D0N7H5</accession>
<dbReference type="OrthoDB" id="9808735at2"/>
<feature type="chain" id="PRO_5012429181" description="Rhodanese domain-containing protein" evidence="1">
    <location>
        <begin position="25"/>
        <end position="140"/>
    </location>
</feature>
<dbReference type="SUPFAM" id="SSF52821">
    <property type="entry name" value="Rhodanese/Cell cycle control phosphatase"/>
    <property type="match status" value="1"/>
</dbReference>